<sequence length="92" mass="10696">MKPEHSMQHKVNVELSLGHVLMLCQTLSDRLSALREYENWTEEERRAVWALQDSLDRALIGLGYDVMPSEEWDGLLAQAQKHMYDIHAECLD</sequence>
<protein>
    <submittedName>
        <fullName evidence="1">Uncharacterized protein</fullName>
    </submittedName>
</protein>
<comment type="caution">
    <text evidence="1">The sequence shown here is derived from an EMBL/GenBank/DDBJ whole genome shotgun (WGS) entry which is preliminary data.</text>
</comment>
<dbReference type="AlphaFoldDB" id="A0A1X3DDW5"/>
<dbReference type="STRING" id="1931275.BV914_09315"/>
<accession>A0A1X3DDW5</accession>
<evidence type="ECO:0000313" key="2">
    <source>
        <dbReference type="Proteomes" id="UP000193303"/>
    </source>
</evidence>
<dbReference type="Proteomes" id="UP000193303">
    <property type="component" value="Unassembled WGS sequence"/>
</dbReference>
<reference evidence="2" key="1">
    <citation type="submission" date="2017-01" db="EMBL/GenBank/DDBJ databases">
        <authorList>
            <person name="Mah S.A."/>
            <person name="Swanson W.J."/>
            <person name="Moy G.W."/>
            <person name="Vacquier V.D."/>
        </authorList>
    </citation>
    <scope>NUCLEOTIDE SEQUENCE [LARGE SCALE GENOMIC DNA]</scope>
    <source>
        <strain evidence="2">124861</strain>
    </source>
</reference>
<evidence type="ECO:0000313" key="1">
    <source>
        <dbReference type="EMBL" id="OSI18139.1"/>
    </source>
</evidence>
<gene>
    <name evidence="1" type="ORF">BV912_10210</name>
</gene>
<organism evidence="1 2">
    <name type="scientific">Neisseria dumasiana</name>
    <dbReference type="NCBI Taxonomy" id="1931275"/>
    <lineage>
        <taxon>Bacteria</taxon>
        <taxon>Pseudomonadati</taxon>
        <taxon>Pseudomonadota</taxon>
        <taxon>Betaproteobacteria</taxon>
        <taxon>Neisseriales</taxon>
        <taxon>Neisseriaceae</taxon>
        <taxon>Neisseria</taxon>
    </lineage>
</organism>
<dbReference type="EMBL" id="MTAB01000028">
    <property type="protein sequence ID" value="OSI18139.1"/>
    <property type="molecule type" value="Genomic_DNA"/>
</dbReference>
<name>A0A1X3DDW5_9NEIS</name>
<proteinExistence type="predicted"/>